<keyword evidence="3" id="KW-1185">Reference proteome</keyword>
<feature type="compositionally biased region" description="Gly residues" evidence="1">
    <location>
        <begin position="109"/>
        <end position="120"/>
    </location>
</feature>
<accession>A0A2K8PB86</accession>
<dbReference type="KEGG" id="slx:SLAV_10640"/>
<protein>
    <submittedName>
        <fullName evidence="2">Uncharacterized protein</fullName>
    </submittedName>
</protein>
<feature type="region of interest" description="Disordered" evidence="1">
    <location>
        <begin position="56"/>
        <end position="120"/>
    </location>
</feature>
<gene>
    <name evidence="2" type="ORF">SLAV_10640</name>
</gene>
<evidence type="ECO:0000313" key="2">
    <source>
        <dbReference type="EMBL" id="ATZ23996.1"/>
    </source>
</evidence>
<name>A0A2K8PB86_STRLA</name>
<reference evidence="2 3" key="1">
    <citation type="submission" date="2017-11" db="EMBL/GenBank/DDBJ databases">
        <title>Complete genome sequence of Streptomyces lavendulae subsp. lavendulae CCM 3239 (formerly 'Streptomyces aureofaciens CCM 3239'), the producer of the angucycline-type antibiotic auricin.</title>
        <authorList>
            <person name="Busche T."/>
            <person name="Novakova R."/>
            <person name="Al'Dilaimi A."/>
            <person name="Homerova D."/>
            <person name="Feckova L."/>
            <person name="Rezuchova B."/>
            <person name="Mingyar E."/>
            <person name="Csolleiova D."/>
            <person name="Bekeova C."/>
            <person name="Winkler A."/>
            <person name="Sevcikova B."/>
            <person name="Kalinowski J."/>
            <person name="Kormanec J."/>
            <person name="Ruckert C."/>
        </authorList>
    </citation>
    <scope>NUCLEOTIDE SEQUENCE [LARGE SCALE GENOMIC DNA]</scope>
    <source>
        <strain evidence="2 3">CCM 3239</strain>
    </source>
</reference>
<sequence>MTMPWSARWRRAAAPYCARRRCCCRHAAADGRPDGPGPRALAYGSDLRNTAQVTADNIDPASENDESTAAVPGGHVTDPSADLALTKDRHLRSAAPPGAGRLDHLGDQGEAGSGVHGQRL</sequence>
<dbReference type="Proteomes" id="UP000231791">
    <property type="component" value="Chromosome"/>
</dbReference>
<evidence type="ECO:0000256" key="1">
    <source>
        <dbReference type="SAM" id="MobiDB-lite"/>
    </source>
</evidence>
<evidence type="ECO:0000313" key="3">
    <source>
        <dbReference type="Proteomes" id="UP000231791"/>
    </source>
</evidence>
<organism evidence="2 3">
    <name type="scientific">Streptomyces lavendulae subsp. lavendulae</name>
    <dbReference type="NCBI Taxonomy" id="58340"/>
    <lineage>
        <taxon>Bacteria</taxon>
        <taxon>Bacillati</taxon>
        <taxon>Actinomycetota</taxon>
        <taxon>Actinomycetes</taxon>
        <taxon>Kitasatosporales</taxon>
        <taxon>Streptomycetaceae</taxon>
        <taxon>Streptomyces</taxon>
    </lineage>
</organism>
<dbReference type="EMBL" id="CP024985">
    <property type="protein sequence ID" value="ATZ23996.1"/>
    <property type="molecule type" value="Genomic_DNA"/>
</dbReference>
<dbReference type="AlphaFoldDB" id="A0A2K8PB86"/>
<proteinExistence type="predicted"/>